<dbReference type="InParanoid" id="A0A1S3BP00"/>
<proteinExistence type="predicted"/>
<accession>A0A1S3BP00</accession>
<protein>
    <submittedName>
        <fullName evidence="2">Early nodulin-75-like</fullName>
    </submittedName>
</protein>
<dbReference type="Proteomes" id="UP001652600">
    <property type="component" value="Chromosome 8"/>
</dbReference>
<dbReference type="RefSeq" id="XP_008450016.2">
    <property type="nucleotide sequence ID" value="XM_008451794.2"/>
</dbReference>
<dbReference type="KEGG" id="cmo:103491729"/>
<sequence length="136" mass="15775">MNNPYGYYSHGYPYPHKRSYPKYKAAVPPRRPAGYTSYHEYEDYYPYPSRNYQGYPKYDAPTTKAPPPHQCSYHEYEDYYPYPSRNYQGYPKYDAPTTKAPPSHQCRPKKEGSLTSMLSSVAGSIGASFISCLFFN</sequence>
<dbReference type="GeneID" id="103491729"/>
<keyword evidence="1" id="KW-1185">Reference proteome</keyword>
<dbReference type="AlphaFoldDB" id="A0A1S3BP00"/>
<evidence type="ECO:0000313" key="2">
    <source>
        <dbReference type="RefSeq" id="XP_008450016.2"/>
    </source>
</evidence>
<reference evidence="2" key="1">
    <citation type="submission" date="2025-08" db="UniProtKB">
        <authorList>
            <consortium name="RefSeq"/>
        </authorList>
    </citation>
    <scope>IDENTIFICATION</scope>
    <source>
        <tissue evidence="2">Stem</tissue>
    </source>
</reference>
<gene>
    <name evidence="2" type="primary">LOC103491729</name>
</gene>
<name>A0A1S3BP00_CUCME</name>
<evidence type="ECO:0000313" key="1">
    <source>
        <dbReference type="Proteomes" id="UP001652600"/>
    </source>
</evidence>
<dbReference type="Gramene" id="MELO3C003162.2.1">
    <property type="protein sequence ID" value="MELO3C003162.2.1"/>
    <property type="gene ID" value="MELO3C003162.2"/>
</dbReference>
<organism evidence="1 2">
    <name type="scientific">Cucumis melo</name>
    <name type="common">Muskmelon</name>
    <dbReference type="NCBI Taxonomy" id="3656"/>
    <lineage>
        <taxon>Eukaryota</taxon>
        <taxon>Viridiplantae</taxon>
        <taxon>Streptophyta</taxon>
        <taxon>Embryophyta</taxon>
        <taxon>Tracheophyta</taxon>
        <taxon>Spermatophyta</taxon>
        <taxon>Magnoliopsida</taxon>
        <taxon>eudicotyledons</taxon>
        <taxon>Gunneridae</taxon>
        <taxon>Pentapetalae</taxon>
        <taxon>rosids</taxon>
        <taxon>fabids</taxon>
        <taxon>Cucurbitales</taxon>
        <taxon>Cucurbitaceae</taxon>
        <taxon>Benincaseae</taxon>
        <taxon>Cucumis</taxon>
    </lineage>
</organism>